<dbReference type="AlphaFoldDB" id="A0A1D8A357"/>
<name>A0A1D8A357_9SPHN</name>
<gene>
    <name evidence="1" type="ORF">BES08_07340</name>
</gene>
<dbReference type="Pfam" id="PF22266">
    <property type="entry name" value="DUF6953"/>
    <property type="match status" value="1"/>
</dbReference>
<evidence type="ECO:0000313" key="2">
    <source>
        <dbReference type="Proteomes" id="UP000094626"/>
    </source>
</evidence>
<organism evidence="1 2">
    <name type="scientific">Novosphingobium resinovorum</name>
    <dbReference type="NCBI Taxonomy" id="158500"/>
    <lineage>
        <taxon>Bacteria</taxon>
        <taxon>Pseudomonadati</taxon>
        <taxon>Pseudomonadota</taxon>
        <taxon>Alphaproteobacteria</taxon>
        <taxon>Sphingomonadales</taxon>
        <taxon>Sphingomonadaceae</taxon>
        <taxon>Novosphingobium</taxon>
    </lineage>
</organism>
<dbReference type="EMBL" id="CP017075">
    <property type="protein sequence ID" value="AOR76583.1"/>
    <property type="molecule type" value="Genomic_DNA"/>
</dbReference>
<dbReference type="KEGG" id="nre:BES08_07340"/>
<accession>A0A1D8A357</accession>
<dbReference type="InterPro" id="IPR054228">
    <property type="entry name" value="DUF6953"/>
</dbReference>
<keyword evidence="2" id="KW-1185">Reference proteome</keyword>
<dbReference type="RefSeq" id="WP_069707994.1">
    <property type="nucleotide sequence ID" value="NZ_CP017075.1"/>
</dbReference>
<protein>
    <submittedName>
        <fullName evidence="1">Uncharacterized protein</fullName>
    </submittedName>
</protein>
<reference evidence="2" key="1">
    <citation type="journal article" date="2017" name="J. Biotechnol.">
        <title>Complete genome sequence of Novosphingobium resinovorum SA1, a versatile xenobiotic-degrading bacterium capable of utilizing sulfanilic acid.</title>
        <authorList>
            <person name="Hegedus B."/>
            <person name="Kos P.B."/>
            <person name="Balint B."/>
            <person name="Maroti G."/>
            <person name="Gan H.M."/>
            <person name="Perei K."/>
            <person name="Rakhely G."/>
        </authorList>
    </citation>
    <scope>NUCLEOTIDE SEQUENCE [LARGE SCALE GENOMIC DNA]</scope>
    <source>
        <strain evidence="2">SA1</strain>
    </source>
</reference>
<proteinExistence type="predicted"/>
<dbReference type="Proteomes" id="UP000094626">
    <property type="component" value="Chromosome"/>
</dbReference>
<evidence type="ECO:0000313" key="1">
    <source>
        <dbReference type="EMBL" id="AOR76583.1"/>
    </source>
</evidence>
<sequence length="86" mass="9846">MTPREAAEWMKSTVESEGVLSQFQAASELLTRDDEKLAYYDDSGNLCVGKPVLQAFLKITPDLVYERSSKQWCTRQDYHLPGRMQS</sequence>